<dbReference type="EMBL" id="VSRR010031769">
    <property type="protein sequence ID" value="MPC70819.1"/>
    <property type="molecule type" value="Genomic_DNA"/>
</dbReference>
<evidence type="ECO:0000256" key="1">
    <source>
        <dbReference type="SAM" id="MobiDB-lite"/>
    </source>
</evidence>
<accession>A0A5B7HM21</accession>
<feature type="region of interest" description="Disordered" evidence="1">
    <location>
        <begin position="58"/>
        <end position="124"/>
    </location>
</feature>
<dbReference type="AlphaFoldDB" id="A0A5B7HM21"/>
<reference evidence="2 3" key="1">
    <citation type="submission" date="2019-05" db="EMBL/GenBank/DDBJ databases">
        <title>Another draft genome of Portunus trituberculatus and its Hox gene families provides insights of decapod evolution.</title>
        <authorList>
            <person name="Jeong J.-H."/>
            <person name="Song I."/>
            <person name="Kim S."/>
            <person name="Choi T."/>
            <person name="Kim D."/>
            <person name="Ryu S."/>
            <person name="Kim W."/>
        </authorList>
    </citation>
    <scope>NUCLEOTIDE SEQUENCE [LARGE SCALE GENOMIC DNA]</scope>
    <source>
        <tissue evidence="2">Muscle</tissue>
    </source>
</reference>
<protein>
    <submittedName>
        <fullName evidence="2">Uncharacterized protein</fullName>
    </submittedName>
</protein>
<sequence length="124" mass="13722">MLANFHYRQSTLPSSPLLCIQKEPFSLPFTDTLPPPPSHLPDNDAAFTLPVTSITLHRLTPQPSDTSPPSPPLCGTTFSLRRFSPSHPPRRPAMQAPRRRGCITNIRYRVTGARDGDTDHTSGH</sequence>
<comment type="caution">
    <text evidence="2">The sequence shown here is derived from an EMBL/GenBank/DDBJ whole genome shotgun (WGS) entry which is preliminary data.</text>
</comment>
<proteinExistence type="predicted"/>
<keyword evidence="3" id="KW-1185">Reference proteome</keyword>
<organism evidence="2 3">
    <name type="scientific">Portunus trituberculatus</name>
    <name type="common">Swimming crab</name>
    <name type="synonym">Neptunus trituberculatus</name>
    <dbReference type="NCBI Taxonomy" id="210409"/>
    <lineage>
        <taxon>Eukaryota</taxon>
        <taxon>Metazoa</taxon>
        <taxon>Ecdysozoa</taxon>
        <taxon>Arthropoda</taxon>
        <taxon>Crustacea</taxon>
        <taxon>Multicrustacea</taxon>
        <taxon>Malacostraca</taxon>
        <taxon>Eumalacostraca</taxon>
        <taxon>Eucarida</taxon>
        <taxon>Decapoda</taxon>
        <taxon>Pleocyemata</taxon>
        <taxon>Brachyura</taxon>
        <taxon>Eubrachyura</taxon>
        <taxon>Portunoidea</taxon>
        <taxon>Portunidae</taxon>
        <taxon>Portuninae</taxon>
        <taxon>Portunus</taxon>
    </lineage>
</organism>
<evidence type="ECO:0000313" key="2">
    <source>
        <dbReference type="EMBL" id="MPC70819.1"/>
    </source>
</evidence>
<feature type="compositionally biased region" description="Basic and acidic residues" evidence="1">
    <location>
        <begin position="112"/>
        <end position="124"/>
    </location>
</feature>
<dbReference type="Proteomes" id="UP000324222">
    <property type="component" value="Unassembled WGS sequence"/>
</dbReference>
<gene>
    <name evidence="2" type="ORF">E2C01_065079</name>
</gene>
<name>A0A5B7HM21_PORTR</name>
<evidence type="ECO:0000313" key="3">
    <source>
        <dbReference type="Proteomes" id="UP000324222"/>
    </source>
</evidence>